<organism evidence="2 3">
    <name type="scientific">Phytophthora fragariae</name>
    <dbReference type="NCBI Taxonomy" id="53985"/>
    <lineage>
        <taxon>Eukaryota</taxon>
        <taxon>Sar</taxon>
        <taxon>Stramenopiles</taxon>
        <taxon>Oomycota</taxon>
        <taxon>Peronosporomycetes</taxon>
        <taxon>Peronosporales</taxon>
        <taxon>Peronosporaceae</taxon>
        <taxon>Phytophthora</taxon>
    </lineage>
</organism>
<dbReference type="Proteomes" id="UP000486351">
    <property type="component" value="Unassembled WGS sequence"/>
</dbReference>
<comment type="caution">
    <text evidence="2">The sequence shown here is derived from an EMBL/GenBank/DDBJ whole genome shotgun (WGS) entry which is preliminary data.</text>
</comment>
<reference evidence="2 3" key="1">
    <citation type="submission" date="2018-09" db="EMBL/GenBank/DDBJ databases">
        <title>Genomic investigation of the strawberry pathogen Phytophthora fragariae indicates pathogenicity is determined by transcriptional variation in three key races.</title>
        <authorList>
            <person name="Adams T.M."/>
            <person name="Armitage A.D."/>
            <person name="Sobczyk M.K."/>
            <person name="Bates H.J."/>
            <person name="Dunwell J.M."/>
            <person name="Nellist C.F."/>
            <person name="Harrison R.J."/>
        </authorList>
    </citation>
    <scope>NUCLEOTIDE SEQUENCE [LARGE SCALE GENOMIC DNA]</scope>
    <source>
        <strain evidence="2 3">NOV-77</strain>
    </source>
</reference>
<evidence type="ECO:0000313" key="3">
    <source>
        <dbReference type="Proteomes" id="UP000486351"/>
    </source>
</evidence>
<keyword evidence="1" id="KW-0732">Signal</keyword>
<evidence type="ECO:0000313" key="2">
    <source>
        <dbReference type="EMBL" id="KAE9355986.1"/>
    </source>
</evidence>
<dbReference type="AlphaFoldDB" id="A0A6G0SEW8"/>
<name>A0A6G0SEW8_9STRA</name>
<feature type="signal peptide" evidence="1">
    <location>
        <begin position="1"/>
        <end position="18"/>
    </location>
</feature>
<feature type="chain" id="PRO_5026046094" description="Secreted protein" evidence="1">
    <location>
        <begin position="19"/>
        <end position="74"/>
    </location>
</feature>
<proteinExistence type="predicted"/>
<sequence length="74" mass="8089">MRAVAVAVAAALCSICLGQVRWFRGPPQACFQRRRQFGCVCYDTGPFLLPSEATASRKTWAVKTLATSHAVGRF</sequence>
<accession>A0A6G0SEW8</accession>
<dbReference type="EMBL" id="QXFY01000122">
    <property type="protein sequence ID" value="KAE9355986.1"/>
    <property type="molecule type" value="Genomic_DNA"/>
</dbReference>
<protein>
    <recommendedName>
        <fullName evidence="4">Secreted protein</fullName>
    </recommendedName>
</protein>
<evidence type="ECO:0000256" key="1">
    <source>
        <dbReference type="SAM" id="SignalP"/>
    </source>
</evidence>
<evidence type="ECO:0008006" key="4">
    <source>
        <dbReference type="Google" id="ProtNLM"/>
    </source>
</evidence>
<gene>
    <name evidence="2" type="ORF">PF008_g3829</name>
</gene>